<protein>
    <submittedName>
        <fullName evidence="2">Uncharacterized protein</fullName>
    </submittedName>
</protein>
<name>A0AAD1XAI0_EUPCR</name>
<dbReference type="AlphaFoldDB" id="A0AAD1XAI0"/>
<organism evidence="2 3">
    <name type="scientific">Euplotes crassus</name>
    <dbReference type="NCBI Taxonomy" id="5936"/>
    <lineage>
        <taxon>Eukaryota</taxon>
        <taxon>Sar</taxon>
        <taxon>Alveolata</taxon>
        <taxon>Ciliophora</taxon>
        <taxon>Intramacronucleata</taxon>
        <taxon>Spirotrichea</taxon>
        <taxon>Hypotrichia</taxon>
        <taxon>Euplotida</taxon>
        <taxon>Euplotidae</taxon>
        <taxon>Moneuplotes</taxon>
    </lineage>
</organism>
<keyword evidence="3" id="KW-1185">Reference proteome</keyword>
<proteinExistence type="predicted"/>
<evidence type="ECO:0000313" key="2">
    <source>
        <dbReference type="EMBL" id="CAI2364757.1"/>
    </source>
</evidence>
<feature type="region of interest" description="Disordered" evidence="1">
    <location>
        <begin position="125"/>
        <end position="162"/>
    </location>
</feature>
<dbReference type="Proteomes" id="UP001295684">
    <property type="component" value="Unassembled WGS sequence"/>
</dbReference>
<evidence type="ECO:0000313" key="3">
    <source>
        <dbReference type="Proteomes" id="UP001295684"/>
    </source>
</evidence>
<gene>
    <name evidence="2" type="ORF">ECRASSUSDP1_LOCUS6103</name>
</gene>
<reference evidence="2" key="1">
    <citation type="submission" date="2023-07" db="EMBL/GenBank/DDBJ databases">
        <authorList>
            <consortium name="AG Swart"/>
            <person name="Singh M."/>
            <person name="Singh A."/>
            <person name="Seah K."/>
            <person name="Emmerich C."/>
        </authorList>
    </citation>
    <scope>NUCLEOTIDE SEQUENCE</scope>
    <source>
        <strain evidence="2">DP1</strain>
    </source>
</reference>
<dbReference type="EMBL" id="CAMPGE010005915">
    <property type="protein sequence ID" value="CAI2364757.1"/>
    <property type="molecule type" value="Genomic_DNA"/>
</dbReference>
<accession>A0AAD1XAI0</accession>
<sequence>MPYSRCFAAAKRKRELKCSTSPGLFFPESTQPKDNSITLKVEPEKETLSVTRINQIRFIKKPFKIAKRKSSTKYNKTNFDKYMLRMQNSTNLKDNFANAQKIGAKLQSELNKSKKGRKLHLGIPKPLMRETPTGQLAPAISTPNQNSCLDSQIMNSSNITNL</sequence>
<feature type="compositionally biased region" description="Polar residues" evidence="1">
    <location>
        <begin position="141"/>
        <end position="162"/>
    </location>
</feature>
<evidence type="ECO:0000256" key="1">
    <source>
        <dbReference type="SAM" id="MobiDB-lite"/>
    </source>
</evidence>
<comment type="caution">
    <text evidence="2">The sequence shown here is derived from an EMBL/GenBank/DDBJ whole genome shotgun (WGS) entry which is preliminary data.</text>
</comment>